<gene>
    <name evidence="2" type="ORF">SY83_05660</name>
</gene>
<accession>A0A172TPA6</accession>
<dbReference type="AlphaFoldDB" id="A0A172TPA6"/>
<evidence type="ECO:0000313" key="3">
    <source>
        <dbReference type="Proteomes" id="UP000076927"/>
    </source>
</evidence>
<evidence type="ECO:0000313" key="2">
    <source>
        <dbReference type="EMBL" id="ANE48744.1"/>
    </source>
</evidence>
<dbReference type="PATRIC" id="fig|1178515.4.peg.1149"/>
<keyword evidence="1" id="KW-0812">Transmembrane</keyword>
<keyword evidence="1" id="KW-1133">Transmembrane helix</keyword>
<dbReference type="KEGG" id="pswu:SY83_05660"/>
<name>A0A172TPA6_9BACL</name>
<evidence type="ECO:0000256" key="1">
    <source>
        <dbReference type="SAM" id="Phobius"/>
    </source>
</evidence>
<dbReference type="STRING" id="1178515.SY83_05660"/>
<dbReference type="Proteomes" id="UP000076927">
    <property type="component" value="Chromosome"/>
</dbReference>
<protein>
    <submittedName>
        <fullName evidence="2">Uncharacterized protein</fullName>
    </submittedName>
</protein>
<dbReference type="RefSeq" id="WP_068610922.1">
    <property type="nucleotide sequence ID" value="NZ_CP011388.1"/>
</dbReference>
<organism evidence="2 3">
    <name type="scientific">Paenibacillus swuensis</name>
    <dbReference type="NCBI Taxonomy" id="1178515"/>
    <lineage>
        <taxon>Bacteria</taxon>
        <taxon>Bacillati</taxon>
        <taxon>Bacillota</taxon>
        <taxon>Bacilli</taxon>
        <taxon>Bacillales</taxon>
        <taxon>Paenibacillaceae</taxon>
        <taxon>Paenibacillus</taxon>
    </lineage>
</organism>
<dbReference type="OrthoDB" id="2630472at2"/>
<sequence>MKLIKNFAITVASLIGDMWLGLGIKPEVYDKRSSMKTNVGYILFILLAASVAITSVVWLCLRIY</sequence>
<proteinExistence type="predicted"/>
<keyword evidence="1" id="KW-0472">Membrane</keyword>
<feature type="transmembrane region" description="Helical" evidence="1">
    <location>
        <begin position="39"/>
        <end position="61"/>
    </location>
</feature>
<dbReference type="EMBL" id="CP011388">
    <property type="protein sequence ID" value="ANE48744.1"/>
    <property type="molecule type" value="Genomic_DNA"/>
</dbReference>
<keyword evidence="3" id="KW-1185">Reference proteome</keyword>
<reference evidence="2 3" key="1">
    <citation type="submission" date="2015-01" db="EMBL/GenBank/DDBJ databases">
        <title>Paenibacillus swuensis/DY6/whole genome sequencing.</title>
        <authorList>
            <person name="Kim M.K."/>
            <person name="Srinivasan S."/>
            <person name="Lee J.-J."/>
        </authorList>
    </citation>
    <scope>NUCLEOTIDE SEQUENCE [LARGE SCALE GENOMIC DNA]</scope>
    <source>
        <strain evidence="2 3">DY6</strain>
    </source>
</reference>